<keyword evidence="2" id="KW-0288">FMN</keyword>
<evidence type="ECO:0000256" key="1">
    <source>
        <dbReference type="ARBA" id="ARBA00022630"/>
    </source>
</evidence>
<keyword evidence="7" id="KW-1185">Reference proteome</keyword>
<dbReference type="PANTHER" id="PTHR42847:SF4">
    <property type="entry name" value="ALKANESULFONATE MONOOXYGENASE-RELATED"/>
    <property type="match status" value="1"/>
</dbReference>
<dbReference type="Gene3D" id="3.20.20.30">
    <property type="entry name" value="Luciferase-like domain"/>
    <property type="match status" value="1"/>
</dbReference>
<sequence>MEVGLQLPHLGEHATPSFVRDFAQAAEELGFDGLWAADHVAVPRRIRSAYTLAGGRPPEDGALSAVLGGNLECLTTLAYVAAVTRRVKLGTSVAVLPLRHPLLNAAMLASLDAYCDGRLWFGVGAGWLREEAEALQMPWDRRGARMDEHLELLRRMWSEPGDYLTFHGTFYDVEEIDVRPRPARPGGPPILVGGHSASALDRAGRLGHGWIASRITPAELAAGFATVRETARRHGRDPATLRLHANVDFSPRADLRRFAIVSDAVAKHGAAAQGVGVSERPEEIVASLRAYAGAGVHHLKVSARMATAEAELAWLRLLAREVLPALRGGSGPRPAGRADDAQRQVT</sequence>
<keyword evidence="3" id="KW-0560">Oxidoreductase</keyword>
<dbReference type="SUPFAM" id="SSF51679">
    <property type="entry name" value="Bacterial luciferase-like"/>
    <property type="match status" value="1"/>
</dbReference>
<evidence type="ECO:0000256" key="4">
    <source>
        <dbReference type="ARBA" id="ARBA00023033"/>
    </source>
</evidence>
<reference evidence="7" key="1">
    <citation type="journal article" date="2019" name="Int. J. Syst. Evol. Microbiol.">
        <title>The Global Catalogue of Microorganisms (GCM) 10K type strain sequencing project: providing services to taxonomists for standard genome sequencing and annotation.</title>
        <authorList>
            <consortium name="The Broad Institute Genomics Platform"/>
            <consortium name="The Broad Institute Genome Sequencing Center for Infectious Disease"/>
            <person name="Wu L."/>
            <person name="Ma J."/>
        </authorList>
    </citation>
    <scope>NUCLEOTIDE SEQUENCE [LARGE SCALE GENOMIC DNA]</scope>
    <source>
        <strain evidence="7">JCM 13249</strain>
    </source>
</reference>
<feature type="domain" description="Luciferase-like" evidence="5">
    <location>
        <begin position="12"/>
        <end position="250"/>
    </location>
</feature>
<comment type="caution">
    <text evidence="6">The sequence shown here is derived from an EMBL/GenBank/DDBJ whole genome shotgun (WGS) entry which is preliminary data.</text>
</comment>
<dbReference type="InterPro" id="IPR019921">
    <property type="entry name" value="Lucif-like_OxRdtase_Rv2161c"/>
</dbReference>
<dbReference type="PANTHER" id="PTHR42847">
    <property type="entry name" value="ALKANESULFONATE MONOOXYGENASE"/>
    <property type="match status" value="1"/>
</dbReference>
<proteinExistence type="predicted"/>
<dbReference type="Pfam" id="PF00296">
    <property type="entry name" value="Bac_luciferase"/>
    <property type="match status" value="1"/>
</dbReference>
<dbReference type="EMBL" id="BAAALS010000002">
    <property type="protein sequence ID" value="GAA1738745.1"/>
    <property type="molecule type" value="Genomic_DNA"/>
</dbReference>
<name>A0ABP4VUZ0_9ACTN</name>
<keyword evidence="4" id="KW-0503">Monooxygenase</keyword>
<keyword evidence="1" id="KW-0285">Flavoprotein</keyword>
<accession>A0ABP4VUZ0</accession>
<gene>
    <name evidence="6" type="ORF">GCM10009681_06890</name>
</gene>
<evidence type="ECO:0000313" key="7">
    <source>
        <dbReference type="Proteomes" id="UP001500655"/>
    </source>
</evidence>
<dbReference type="RefSeq" id="WP_344076676.1">
    <property type="nucleotide sequence ID" value="NZ_BAAALS010000002.1"/>
</dbReference>
<evidence type="ECO:0000313" key="6">
    <source>
        <dbReference type="EMBL" id="GAA1738745.1"/>
    </source>
</evidence>
<dbReference type="InterPro" id="IPR011251">
    <property type="entry name" value="Luciferase-like_dom"/>
</dbReference>
<evidence type="ECO:0000256" key="2">
    <source>
        <dbReference type="ARBA" id="ARBA00022643"/>
    </source>
</evidence>
<organism evidence="6 7">
    <name type="scientific">Luedemannella helvata</name>
    <dbReference type="NCBI Taxonomy" id="349315"/>
    <lineage>
        <taxon>Bacteria</taxon>
        <taxon>Bacillati</taxon>
        <taxon>Actinomycetota</taxon>
        <taxon>Actinomycetes</taxon>
        <taxon>Micromonosporales</taxon>
        <taxon>Micromonosporaceae</taxon>
        <taxon>Luedemannella</taxon>
    </lineage>
</organism>
<dbReference type="Proteomes" id="UP001500655">
    <property type="component" value="Unassembled WGS sequence"/>
</dbReference>
<dbReference type="InterPro" id="IPR036661">
    <property type="entry name" value="Luciferase-like_sf"/>
</dbReference>
<dbReference type="InterPro" id="IPR050172">
    <property type="entry name" value="SsuD_RutA_monooxygenase"/>
</dbReference>
<protein>
    <recommendedName>
        <fullName evidence="5">Luciferase-like domain-containing protein</fullName>
    </recommendedName>
</protein>
<evidence type="ECO:0000256" key="3">
    <source>
        <dbReference type="ARBA" id="ARBA00023002"/>
    </source>
</evidence>
<dbReference type="NCBIfam" id="TIGR03619">
    <property type="entry name" value="F420_Rv2161c"/>
    <property type="match status" value="1"/>
</dbReference>
<evidence type="ECO:0000259" key="5">
    <source>
        <dbReference type="Pfam" id="PF00296"/>
    </source>
</evidence>